<dbReference type="EMBL" id="CP018632">
    <property type="protein sequence ID" value="ASJ75764.1"/>
    <property type="molecule type" value="Genomic_DNA"/>
</dbReference>
<dbReference type="Gene3D" id="1.10.260.40">
    <property type="entry name" value="lambda repressor-like DNA-binding domains"/>
    <property type="match status" value="1"/>
</dbReference>
<dbReference type="SMART" id="SM00530">
    <property type="entry name" value="HTH_XRE"/>
    <property type="match status" value="1"/>
</dbReference>
<dbReference type="Proteomes" id="UP000250079">
    <property type="component" value="Chromosome"/>
</dbReference>
<dbReference type="SUPFAM" id="SSF47413">
    <property type="entry name" value="lambda repressor-like DNA-binding domains"/>
    <property type="match status" value="1"/>
</dbReference>
<accession>A0A2Z2P7E1</accession>
<dbReference type="InterPro" id="IPR010982">
    <property type="entry name" value="Lambda_DNA-bd_dom_sf"/>
</dbReference>
<evidence type="ECO:0000313" key="3">
    <source>
        <dbReference type="Proteomes" id="UP000250079"/>
    </source>
</evidence>
<keyword evidence="3" id="KW-1185">Reference proteome</keyword>
<dbReference type="InterPro" id="IPR001387">
    <property type="entry name" value="Cro/C1-type_HTH"/>
</dbReference>
<evidence type="ECO:0000259" key="1">
    <source>
        <dbReference type="PROSITE" id="PS50943"/>
    </source>
</evidence>
<dbReference type="RefSeq" id="WP_088920627.1">
    <property type="nucleotide sequence ID" value="NZ_CP018632.1"/>
</dbReference>
<reference evidence="2 3" key="1">
    <citation type="submission" date="2016-12" db="EMBL/GenBank/DDBJ databases">
        <authorList>
            <person name="Song W.-J."/>
            <person name="Kurnit D.M."/>
        </authorList>
    </citation>
    <scope>NUCLEOTIDE SEQUENCE [LARGE SCALE GENOMIC DNA]</scope>
    <source>
        <strain evidence="2 3">IMCC3135</strain>
    </source>
</reference>
<evidence type="ECO:0000313" key="2">
    <source>
        <dbReference type="EMBL" id="ASJ75764.1"/>
    </source>
</evidence>
<name>A0A2Z2P7E1_9GAMM</name>
<dbReference type="OrthoDB" id="129377at2"/>
<protein>
    <recommendedName>
        <fullName evidence="1">HTH cro/C1-type domain-containing protein</fullName>
    </recommendedName>
</protein>
<organism evidence="2 3">
    <name type="scientific">Granulosicoccus antarcticus IMCC3135</name>
    <dbReference type="NCBI Taxonomy" id="1192854"/>
    <lineage>
        <taxon>Bacteria</taxon>
        <taxon>Pseudomonadati</taxon>
        <taxon>Pseudomonadota</taxon>
        <taxon>Gammaproteobacteria</taxon>
        <taxon>Chromatiales</taxon>
        <taxon>Granulosicoccaceae</taxon>
        <taxon>Granulosicoccus</taxon>
    </lineage>
</organism>
<dbReference type="KEGG" id="gai:IMCC3135_28560"/>
<dbReference type="GO" id="GO:0003677">
    <property type="term" value="F:DNA binding"/>
    <property type="evidence" value="ECO:0007669"/>
    <property type="project" value="InterPro"/>
</dbReference>
<dbReference type="Pfam" id="PF13744">
    <property type="entry name" value="HTH_37"/>
    <property type="match status" value="1"/>
</dbReference>
<dbReference type="InterPro" id="IPR039554">
    <property type="entry name" value="HigA2-like_HTH"/>
</dbReference>
<dbReference type="CDD" id="cd00093">
    <property type="entry name" value="HTH_XRE"/>
    <property type="match status" value="1"/>
</dbReference>
<gene>
    <name evidence="2" type="ORF">IMCC3135_28560</name>
</gene>
<dbReference type="AlphaFoldDB" id="A0A2Z2P7E1"/>
<proteinExistence type="predicted"/>
<sequence length="91" mass="10065">MNLHKSKGTVWDDIAEDPAEAAQLKIKAALFDAIRAYIEKHQLTQEEAAERMGVQRSRIGDISRGKLGGFTIDYLVLMAERVGVNPLRIAG</sequence>
<dbReference type="PROSITE" id="PS50943">
    <property type="entry name" value="HTH_CROC1"/>
    <property type="match status" value="1"/>
</dbReference>
<feature type="domain" description="HTH cro/C1-type" evidence="1">
    <location>
        <begin position="34"/>
        <end position="89"/>
    </location>
</feature>